<protein>
    <submittedName>
        <fullName evidence="1">Uncharacterized protein</fullName>
    </submittedName>
</protein>
<gene>
    <name evidence="1" type="ORF">MHPYR_180105</name>
</gene>
<dbReference type="EMBL" id="FLQS01000010">
    <property type="protein sequence ID" value="SBS73883.1"/>
    <property type="molecule type" value="Genomic_DNA"/>
</dbReference>
<organism evidence="1">
    <name type="scientific">uncultured Mycobacterium sp</name>
    <dbReference type="NCBI Taxonomy" id="171292"/>
    <lineage>
        <taxon>Bacteria</taxon>
        <taxon>Bacillati</taxon>
        <taxon>Actinomycetota</taxon>
        <taxon>Actinomycetes</taxon>
        <taxon>Mycobacteriales</taxon>
        <taxon>Mycobacteriaceae</taxon>
        <taxon>Mycobacterium</taxon>
        <taxon>environmental samples</taxon>
    </lineage>
</organism>
<reference evidence="1" key="1">
    <citation type="submission" date="2016-03" db="EMBL/GenBank/DDBJ databases">
        <authorList>
            <person name="Ploux O."/>
        </authorList>
    </citation>
    <scope>NUCLEOTIDE SEQUENCE</scope>
    <source>
        <strain evidence="1">UC10</strain>
    </source>
</reference>
<accession>A0A1Y5P5D3</accession>
<evidence type="ECO:0000313" key="1">
    <source>
        <dbReference type="EMBL" id="SBS73883.1"/>
    </source>
</evidence>
<name>A0A1Y5P5D3_9MYCO</name>
<sequence length="114" mass="12716">MNADTQRALAEHKARVDAKYSQAGARTLNKLEKIAADDAELRRNDRWLLVNADGQIVGVLSRHVAKSATEAFEEFYPKKKGRMAAAAEGYRIEEDDKDGTRFNAYCEDVKAGRA</sequence>
<proteinExistence type="predicted"/>
<dbReference type="AlphaFoldDB" id="A0A1Y5P5D3"/>